<feature type="domain" description="Carrier" evidence="9">
    <location>
        <begin position="1677"/>
        <end position="1750"/>
    </location>
</feature>
<dbReference type="EMBL" id="MCFA01000015">
    <property type="protein sequence ID" value="ORY16986.1"/>
    <property type="molecule type" value="Genomic_DNA"/>
</dbReference>
<keyword evidence="5" id="KW-0808">Transferase</keyword>
<feature type="domain" description="PKS/mFAS DH" evidence="11">
    <location>
        <begin position="1310"/>
        <end position="1620"/>
    </location>
</feature>
<dbReference type="PANTHER" id="PTHR43775:SF21">
    <property type="entry name" value="NON-REDUCING POLYKETIDE SYNTHASE AUSA-RELATED"/>
    <property type="match status" value="1"/>
</dbReference>
<dbReference type="PROSITE" id="PS52019">
    <property type="entry name" value="PKS_MFAS_DH"/>
    <property type="match status" value="1"/>
</dbReference>
<reference evidence="12 13" key="1">
    <citation type="submission" date="2016-07" db="EMBL/GenBank/DDBJ databases">
        <title>Pervasive Adenine N6-methylation of Active Genes in Fungi.</title>
        <authorList>
            <consortium name="DOE Joint Genome Institute"/>
            <person name="Mondo S.J."/>
            <person name="Dannebaum R.O."/>
            <person name="Kuo R.C."/>
            <person name="Labutti K."/>
            <person name="Haridas S."/>
            <person name="Kuo A."/>
            <person name="Salamov A."/>
            <person name="Ahrendt S.R."/>
            <person name="Lipzen A."/>
            <person name="Sullivan W."/>
            <person name="Andreopoulos W.B."/>
            <person name="Clum A."/>
            <person name="Lindquist E."/>
            <person name="Daum C."/>
            <person name="Ramamoorthy G.K."/>
            <person name="Gryganskyi A."/>
            <person name="Culley D."/>
            <person name="Magnuson J.K."/>
            <person name="James T.Y."/>
            <person name="O'Malley M.A."/>
            <person name="Stajich J.E."/>
            <person name="Spatafora J.W."/>
            <person name="Visel A."/>
            <person name="Grigoriev I.V."/>
        </authorList>
    </citation>
    <scope>NUCLEOTIDE SEQUENCE [LARGE SCALE GENOMIC DNA]</scope>
    <source>
        <strain evidence="12 13">CBS 115471</strain>
    </source>
</reference>
<comment type="caution">
    <text evidence="12">The sequence shown here is derived from an EMBL/GenBank/DDBJ whole genome shotgun (WGS) entry which is preliminary data.</text>
</comment>
<dbReference type="Proteomes" id="UP000193144">
    <property type="component" value="Unassembled WGS sequence"/>
</dbReference>
<dbReference type="SUPFAM" id="SSF55048">
    <property type="entry name" value="Probable ACP-binding domain of malonyl-CoA ACP transacylase"/>
    <property type="match status" value="1"/>
</dbReference>
<dbReference type="GO" id="GO:0004315">
    <property type="term" value="F:3-oxoacyl-[acyl-carrier-protein] synthase activity"/>
    <property type="evidence" value="ECO:0007669"/>
    <property type="project" value="InterPro"/>
</dbReference>
<dbReference type="InterPro" id="IPR036736">
    <property type="entry name" value="ACP-like_sf"/>
</dbReference>
<dbReference type="InterPro" id="IPR009081">
    <property type="entry name" value="PP-bd_ACP"/>
</dbReference>
<keyword evidence="3" id="KW-0597">Phosphoprotein</keyword>
<dbReference type="PANTHER" id="PTHR43775">
    <property type="entry name" value="FATTY ACID SYNTHASE"/>
    <property type="match status" value="1"/>
</dbReference>
<keyword evidence="4" id="KW-0489">Methyltransferase</keyword>
<keyword evidence="6" id="KW-0511">Multifunctional enzyme</keyword>
<dbReference type="Gene3D" id="3.10.129.110">
    <property type="entry name" value="Polyketide synthase dehydratase"/>
    <property type="match status" value="1"/>
</dbReference>
<dbReference type="InterPro" id="IPR014030">
    <property type="entry name" value="Ketoacyl_synth_N"/>
</dbReference>
<evidence type="ECO:0000256" key="5">
    <source>
        <dbReference type="ARBA" id="ARBA00022679"/>
    </source>
</evidence>
<dbReference type="Pfam" id="PF16073">
    <property type="entry name" value="SAT"/>
    <property type="match status" value="1"/>
</dbReference>
<dbReference type="GO" id="GO:0006508">
    <property type="term" value="P:proteolysis"/>
    <property type="evidence" value="ECO:0007669"/>
    <property type="project" value="InterPro"/>
</dbReference>
<protein>
    <submittedName>
        <fullName evidence="12">Uncharacterized protein</fullName>
    </submittedName>
</protein>
<dbReference type="GO" id="GO:0008236">
    <property type="term" value="F:serine-type peptidase activity"/>
    <property type="evidence" value="ECO:0007669"/>
    <property type="project" value="InterPro"/>
</dbReference>
<gene>
    <name evidence="12" type="ORF">BCR34DRAFT_556379</name>
</gene>
<dbReference type="InterPro" id="IPR050091">
    <property type="entry name" value="PKS_NRPS_Biosynth_Enz"/>
</dbReference>
<dbReference type="PROSITE" id="PS52004">
    <property type="entry name" value="KS3_2"/>
    <property type="match status" value="1"/>
</dbReference>
<dbReference type="GO" id="GO:0008168">
    <property type="term" value="F:methyltransferase activity"/>
    <property type="evidence" value="ECO:0007669"/>
    <property type="project" value="UniProtKB-KW"/>
</dbReference>
<comment type="pathway">
    <text evidence="1">Secondary metabolite biosynthesis.</text>
</comment>
<feature type="compositionally biased region" description="Polar residues" evidence="8">
    <location>
        <begin position="359"/>
        <end position="385"/>
    </location>
</feature>
<dbReference type="Pfam" id="PF02801">
    <property type="entry name" value="Ketoacyl-synt_C"/>
    <property type="match status" value="1"/>
</dbReference>
<dbReference type="InterPro" id="IPR049900">
    <property type="entry name" value="PKS_mFAS_DH"/>
</dbReference>
<dbReference type="InterPro" id="IPR029058">
    <property type="entry name" value="AB_hydrolase_fold"/>
</dbReference>
<feature type="active site" description="Proton donor; for dehydratase activity" evidence="7">
    <location>
        <position position="1528"/>
    </location>
</feature>
<dbReference type="SUPFAM" id="SSF53901">
    <property type="entry name" value="Thiolase-like"/>
    <property type="match status" value="1"/>
</dbReference>
<dbReference type="InterPro" id="IPR042104">
    <property type="entry name" value="PKS_dehydratase_sf"/>
</dbReference>
<feature type="compositionally biased region" description="Polar residues" evidence="8">
    <location>
        <begin position="1657"/>
        <end position="1671"/>
    </location>
</feature>
<dbReference type="Pfam" id="PF00550">
    <property type="entry name" value="PP-binding"/>
    <property type="match status" value="1"/>
</dbReference>
<dbReference type="SUPFAM" id="SSF47336">
    <property type="entry name" value="ACP-like"/>
    <property type="match status" value="1"/>
</dbReference>
<evidence type="ECO:0000256" key="4">
    <source>
        <dbReference type="ARBA" id="ARBA00022603"/>
    </source>
</evidence>
<dbReference type="Gene3D" id="3.40.50.1820">
    <property type="entry name" value="alpha/beta hydrolase"/>
    <property type="match status" value="1"/>
</dbReference>
<dbReference type="Pfam" id="PF00109">
    <property type="entry name" value="ketoacyl-synt"/>
    <property type="match status" value="1"/>
</dbReference>
<dbReference type="InterPro" id="IPR014031">
    <property type="entry name" value="Ketoacyl_synth_C"/>
</dbReference>
<dbReference type="InterPro" id="IPR018201">
    <property type="entry name" value="Ketoacyl_synth_AS"/>
</dbReference>
<feature type="domain" description="Ketosynthase family 3 (KS3)" evidence="10">
    <location>
        <begin position="411"/>
        <end position="827"/>
    </location>
</feature>
<evidence type="ECO:0000256" key="7">
    <source>
        <dbReference type="PROSITE-ProRule" id="PRU01363"/>
    </source>
</evidence>
<dbReference type="Pfam" id="PF20434">
    <property type="entry name" value="BD-FAE"/>
    <property type="match status" value="1"/>
</dbReference>
<dbReference type="Gene3D" id="3.30.70.3290">
    <property type="match status" value="1"/>
</dbReference>
<dbReference type="SMART" id="SM00827">
    <property type="entry name" value="PKS_AT"/>
    <property type="match status" value="1"/>
</dbReference>
<evidence type="ECO:0000313" key="12">
    <source>
        <dbReference type="EMBL" id="ORY16986.1"/>
    </source>
</evidence>
<keyword evidence="2" id="KW-0596">Phosphopantetheine</keyword>
<dbReference type="Pfam" id="PF00698">
    <property type="entry name" value="Acyl_transf_1"/>
    <property type="match status" value="1"/>
</dbReference>
<dbReference type="InterPro" id="IPR016035">
    <property type="entry name" value="Acyl_Trfase/lysoPLipase"/>
</dbReference>
<dbReference type="CDD" id="cd00833">
    <property type="entry name" value="PKS"/>
    <property type="match status" value="1"/>
</dbReference>
<keyword evidence="13" id="KW-1185">Reference proteome</keyword>
<dbReference type="GO" id="GO:0004312">
    <property type="term" value="F:fatty acid synthase activity"/>
    <property type="evidence" value="ECO:0007669"/>
    <property type="project" value="TreeGrafter"/>
</dbReference>
<dbReference type="InterPro" id="IPR001375">
    <property type="entry name" value="Peptidase_S9_cat"/>
</dbReference>
<dbReference type="PROSITE" id="PS50075">
    <property type="entry name" value="CARRIER"/>
    <property type="match status" value="1"/>
</dbReference>
<dbReference type="InterPro" id="IPR016039">
    <property type="entry name" value="Thiolase-like"/>
</dbReference>
<accession>A0A1Y2A3B2</accession>
<name>A0A1Y2A3B2_9PLEO</name>
<dbReference type="GO" id="GO:0044550">
    <property type="term" value="P:secondary metabolite biosynthetic process"/>
    <property type="evidence" value="ECO:0007669"/>
    <property type="project" value="TreeGrafter"/>
</dbReference>
<dbReference type="SUPFAM" id="SSF52151">
    <property type="entry name" value="FabD/lysophospholipase-like"/>
    <property type="match status" value="1"/>
</dbReference>
<dbReference type="InterPro" id="IPR016036">
    <property type="entry name" value="Malonyl_transacylase_ACP-bd"/>
</dbReference>
<feature type="region of interest" description="N-terminal hotdog fold" evidence="7">
    <location>
        <begin position="1310"/>
        <end position="1440"/>
    </location>
</feature>
<evidence type="ECO:0000259" key="11">
    <source>
        <dbReference type="PROSITE" id="PS52019"/>
    </source>
</evidence>
<dbReference type="InterPro" id="IPR001227">
    <property type="entry name" value="Ac_transferase_dom_sf"/>
</dbReference>
<dbReference type="STRING" id="1231657.A0A1Y2A3B2"/>
<dbReference type="InterPro" id="IPR020841">
    <property type="entry name" value="PKS_Beta-ketoAc_synthase_dom"/>
</dbReference>
<evidence type="ECO:0000256" key="1">
    <source>
        <dbReference type="ARBA" id="ARBA00005179"/>
    </source>
</evidence>
<dbReference type="PROSITE" id="PS00606">
    <property type="entry name" value="KS3_1"/>
    <property type="match status" value="1"/>
</dbReference>
<feature type="region of interest" description="Disordered" evidence="8">
    <location>
        <begin position="1625"/>
        <end position="1676"/>
    </location>
</feature>
<dbReference type="OrthoDB" id="429813at2759"/>
<sequence length="2107" mass="231006">MANILANSTKEYRKATTVLFGPQGSISAEKANEIRQFIQNTDSLDFLSKSIAELPDLWTVIVDARPDLEKISGQRQLHELARFFRSELPLPFGEHVNNLILSPLTVVFQVVEFWKLTHGVNYPSSAGRQFQDVQGLCIGFLTAAAVSCSGSEKEFQTLASKAIRLALCIGATVDLDSTNTSRSLGDTRAVAVRWKSAVQFEHLNNTIASYSGAYISVVTEEKTATITIPARHLTAFTSQLSDLRIPSMLLSTHGRFHHQDHANALLALKKLCQRDERFRLPEINTAYHSLRSNIDGKLCQQNAPHDIALESILTRQSRWDLVFEASASTAKKMGNGLNYISVGEKVIVPRLPDGVVPNGIQTNGSLSNGATPNVSSESTPQTPRTADNYPPSAVEQYIRHRILNHADEFPENAIAIIGMACRYPEADSVEEFWDLINEGKCVVRELPENRFRPSELAREPRGPFWGGYVRQVDSFDHRFFGISGREAKSMDPQQRLCLQVAYEAMESSGYCGIRSDKLERDVGCYIGVANDDYVANVASHPVNAFSAMGTLRAFIGGRISHFFGWTGPSMTVDTACSASAVAIHTACKALQTGDCSMAVAGGVCAMTSSTMTQNLQGAGFLSPTGASKAFDASADGYCRGEGAGLVVLRPLQAAMSAGDHILGVITASTMNQGSNDSPIVVPDAKAQHSLYTKILASSRTTPSEVTYIEAHGTGTQVGDPIEFKSIRETFGGHHRIEDIFVGSVKDNIGHTEASSGIAALLKTILMMQKKSIPKQANFVRLNPNIEPLGKDHVLIPTQSKDWNSAKRIAVVNNYGASGNNAAIVLREASIVYPTLHSVPTTPSHFPILITGKSADAVRAYCGSLITCLGRINYKNDFADVAYNLATKQNRNFESSLVITTGNVEDFRAQLEQVASGTELLHSATGQKPFTVLCFGGQDGLIAHISKGLYDSSLLLQHYLADCDSICLNQLSLPSLFPTIFETGPIDDIVTLHCVLFSIQYACAKAWIDSGLEVNTMIGHSFGQLTALCVAESLTLTDALRLVSERAKLVKEHCSSQKGLMLAVDGTDIESFLRRIQRQYPGLVAEIACYNGPRSFVIAGDEPSIQIVEEAAAACSPTPIRSIRLTNSHAFHSKLLDDVIPSLFETAGKLNFKPPKITIEACSIDDDWSEISAEKIVRHTRLAVHFEAAVKRIDDKVNGAVLWIEAGSGSPIIPMVKKVLSLKPVNERHMCIPTSFRTSDAEMNLAEATCLLWSKGVRVQFWPFHGSHEGFYNWINLPPYQFARTSHWLEYKPTARTCGNLETMSAGVADPPLVHLLPKQSTQGDILFEINHDHKIYQLGTQGHAVVGQTLCPSSLHIEFLLTAVRMLSIDATTLIPRISNLTMSSPLVLCPAGRVLLRLENEPSKQWSWNFTIFSDDEKIASSSRVSHATGCITLLGPQTVPEEINYILPLKNLILQRCDDIENSSQSFGFKGPTVYQAMHPAVTYTEFYQGINSIYTQNNEAVAHVILPPSRAPDMGSGFCDQVLTDNFNQVSGVLANCFSDREDSEMCINGFIGDIIFTQNFVGAGRKKQSWTVYCKMEKASPKRLRCNTYVFDPQSGDLVVAVLSTEFQKVSTKSLKKTLSRLNSPASMRREHETEFKASVGEEEPRTNGILRPSTSEQQIGSGSSHTEPPPVAASLHRAKLLIGEILQIPLQEVLPGSTLEDLGIDSLLITEIYAELAKLQIPIALSDLQVVKSVQELADLMSGHSTLPESIAAQQVGSPPSGQAEIQTIAYSEKDGVTLLADIHYPNERRDMPSRLPIALLIHGGGHILSTRKDIRPAQTQRLLQLGFLPVSVDYRLCPELTLKEGPMEDVCEALQWARTVLPKLNLSRSDVQADGDRVVAIGWSTGGHLAMTLGWTAQSLNIRAPEAILAFYCPTDYEDAFWYQPNLPFHQRPIPSLDLSDVIHDTPLAGYSIPASLRALGGWMTLDDPRSRLILHMNWEGQTVPILLNGLKHSSFRDLKGTRKGSKPTAKQIQSISPSAQIAAGRYRTPTFIIHGTLDDLVPWQQSQRTYEALCEKGVPTKLEILQDAPHLFDTYQSFGRKQEVVLAIEDGFQFLQSHLP</sequence>
<dbReference type="SMART" id="SM00825">
    <property type="entry name" value="PKS_KS"/>
    <property type="match status" value="1"/>
</dbReference>
<dbReference type="Gene3D" id="1.10.1200.10">
    <property type="entry name" value="ACP-like"/>
    <property type="match status" value="1"/>
</dbReference>
<evidence type="ECO:0000256" key="6">
    <source>
        <dbReference type="ARBA" id="ARBA00023268"/>
    </source>
</evidence>
<evidence type="ECO:0000256" key="8">
    <source>
        <dbReference type="SAM" id="MobiDB-lite"/>
    </source>
</evidence>
<dbReference type="InterPro" id="IPR032088">
    <property type="entry name" value="SAT"/>
</dbReference>
<dbReference type="Gene3D" id="3.40.47.10">
    <property type="match status" value="1"/>
</dbReference>
<dbReference type="GO" id="GO:0006633">
    <property type="term" value="P:fatty acid biosynthetic process"/>
    <property type="evidence" value="ECO:0007669"/>
    <property type="project" value="InterPro"/>
</dbReference>
<feature type="region of interest" description="C-terminal hotdog fold" evidence="7">
    <location>
        <begin position="1467"/>
        <end position="1620"/>
    </location>
</feature>
<evidence type="ECO:0000256" key="2">
    <source>
        <dbReference type="ARBA" id="ARBA00022450"/>
    </source>
</evidence>
<organism evidence="12 13">
    <name type="scientific">Clohesyomyces aquaticus</name>
    <dbReference type="NCBI Taxonomy" id="1231657"/>
    <lineage>
        <taxon>Eukaryota</taxon>
        <taxon>Fungi</taxon>
        <taxon>Dikarya</taxon>
        <taxon>Ascomycota</taxon>
        <taxon>Pezizomycotina</taxon>
        <taxon>Dothideomycetes</taxon>
        <taxon>Pleosporomycetidae</taxon>
        <taxon>Pleosporales</taxon>
        <taxon>Lindgomycetaceae</taxon>
        <taxon>Clohesyomyces</taxon>
    </lineage>
</organism>
<dbReference type="GO" id="GO:0032259">
    <property type="term" value="P:methylation"/>
    <property type="evidence" value="ECO:0007669"/>
    <property type="project" value="UniProtKB-KW"/>
</dbReference>
<evidence type="ECO:0000259" key="10">
    <source>
        <dbReference type="PROSITE" id="PS52004"/>
    </source>
</evidence>
<dbReference type="InterPro" id="IPR014043">
    <property type="entry name" value="Acyl_transferase_dom"/>
</dbReference>
<dbReference type="Gene3D" id="3.40.366.10">
    <property type="entry name" value="Malonyl-Coenzyme A Acyl Carrier Protein, domain 2"/>
    <property type="match status" value="2"/>
</dbReference>
<evidence type="ECO:0000256" key="3">
    <source>
        <dbReference type="ARBA" id="ARBA00022553"/>
    </source>
</evidence>
<dbReference type="InterPro" id="IPR049492">
    <property type="entry name" value="BD-FAE-like_dom"/>
</dbReference>
<evidence type="ECO:0000313" key="13">
    <source>
        <dbReference type="Proteomes" id="UP000193144"/>
    </source>
</evidence>
<evidence type="ECO:0000259" key="9">
    <source>
        <dbReference type="PROSITE" id="PS50075"/>
    </source>
</evidence>
<dbReference type="Pfam" id="PF00326">
    <property type="entry name" value="Peptidase_S9"/>
    <property type="match status" value="1"/>
</dbReference>
<feature type="active site" description="Proton acceptor; for dehydratase activity" evidence="7">
    <location>
        <position position="1343"/>
    </location>
</feature>
<dbReference type="SUPFAM" id="SSF53474">
    <property type="entry name" value="alpha/beta-Hydrolases"/>
    <property type="match status" value="1"/>
</dbReference>
<feature type="region of interest" description="Disordered" evidence="8">
    <location>
        <begin position="358"/>
        <end position="389"/>
    </location>
</feature>
<proteinExistence type="predicted"/>